<evidence type="ECO:0000259" key="3">
    <source>
        <dbReference type="Pfam" id="PF17147"/>
    </source>
</evidence>
<dbReference type="PANTHER" id="PTHR32154:SF14">
    <property type="entry name" value="2-OXOGLUTARATE SYNTHASE SUBUNIT KORA"/>
    <property type="match status" value="1"/>
</dbReference>
<dbReference type="SUPFAM" id="SSF52922">
    <property type="entry name" value="TK C-terminal domain-like"/>
    <property type="match status" value="1"/>
</dbReference>
<dbReference type="CDD" id="cd07034">
    <property type="entry name" value="TPP_PYR_PFOR_IOR-alpha_like"/>
    <property type="match status" value="1"/>
</dbReference>
<dbReference type="GO" id="GO:0016491">
    <property type="term" value="F:oxidoreductase activity"/>
    <property type="evidence" value="ECO:0007669"/>
    <property type="project" value="UniProtKB-KW"/>
</dbReference>
<dbReference type="Gene3D" id="3.40.50.920">
    <property type="match status" value="1"/>
</dbReference>
<dbReference type="Proteomes" id="UP000323886">
    <property type="component" value="Unassembled WGS sequence"/>
</dbReference>
<evidence type="ECO:0000259" key="2">
    <source>
        <dbReference type="Pfam" id="PF01855"/>
    </source>
</evidence>
<gene>
    <name evidence="4" type="ORF">F1193_11190</name>
</gene>
<dbReference type="FunFam" id="3.40.50.970:FF:000022">
    <property type="entry name" value="2-oxoglutarate ferredoxin oxidoreductase alpha subunit"/>
    <property type="match status" value="1"/>
</dbReference>
<feature type="domain" description="Pyruvate:ferredoxin oxidoreductase core" evidence="3">
    <location>
        <begin position="294"/>
        <end position="388"/>
    </location>
</feature>
<dbReference type="Gene3D" id="3.40.50.970">
    <property type="match status" value="1"/>
</dbReference>
<dbReference type="InterPro" id="IPR050722">
    <property type="entry name" value="Pyruvate:ferred/Flavod_OxRd"/>
</dbReference>
<dbReference type="Pfam" id="PF17147">
    <property type="entry name" value="PFOR_II"/>
    <property type="match status" value="1"/>
</dbReference>
<comment type="caution">
    <text evidence="4">The sequence shown here is derived from an EMBL/GenBank/DDBJ whole genome shotgun (WGS) entry which is preliminary data.</text>
</comment>
<dbReference type="InterPro" id="IPR002880">
    <property type="entry name" value="Pyrv_Fd/Flavodoxin_OxRdtase_N"/>
</dbReference>
<accession>A0A5M6HVL0</accession>
<dbReference type="Pfam" id="PF01855">
    <property type="entry name" value="POR_N"/>
    <property type="match status" value="1"/>
</dbReference>
<evidence type="ECO:0000313" key="4">
    <source>
        <dbReference type="EMBL" id="KAA5599936.1"/>
    </source>
</evidence>
<dbReference type="NCBIfam" id="NF006412">
    <property type="entry name" value="PRK08659.1"/>
    <property type="match status" value="1"/>
</dbReference>
<evidence type="ECO:0000313" key="5">
    <source>
        <dbReference type="Proteomes" id="UP000323886"/>
    </source>
</evidence>
<dbReference type="OrthoDB" id="9794954at2"/>
<proteinExistence type="predicted"/>
<reference evidence="4 5" key="1">
    <citation type="submission" date="2019-09" db="EMBL/GenBank/DDBJ databases">
        <title>Draft Whole-Genome sequence of Blastochloris sulfoviridis DSM 729.</title>
        <authorList>
            <person name="Meyer T.E."/>
            <person name="Kyndt J.A."/>
        </authorList>
    </citation>
    <scope>NUCLEOTIDE SEQUENCE [LARGE SCALE GENOMIC DNA]</scope>
    <source>
        <strain evidence="4 5">DSM 729</strain>
    </source>
</reference>
<dbReference type="AlphaFoldDB" id="A0A5M6HVL0"/>
<dbReference type="GO" id="GO:0006979">
    <property type="term" value="P:response to oxidative stress"/>
    <property type="evidence" value="ECO:0007669"/>
    <property type="project" value="TreeGrafter"/>
</dbReference>
<organism evidence="4 5">
    <name type="scientific">Blastochloris sulfoviridis</name>
    <dbReference type="NCBI Taxonomy" id="50712"/>
    <lineage>
        <taxon>Bacteria</taxon>
        <taxon>Pseudomonadati</taxon>
        <taxon>Pseudomonadota</taxon>
        <taxon>Alphaproteobacteria</taxon>
        <taxon>Hyphomicrobiales</taxon>
        <taxon>Blastochloridaceae</taxon>
        <taxon>Blastochloris</taxon>
    </lineage>
</organism>
<dbReference type="InterPro" id="IPR033412">
    <property type="entry name" value="PFOR_II"/>
</dbReference>
<protein>
    <submittedName>
        <fullName evidence="4">2-oxoacid:acceptor oxidoreductase subunit alpha</fullName>
    </submittedName>
</protein>
<dbReference type="EMBL" id="VWPL01000018">
    <property type="protein sequence ID" value="KAA5599936.1"/>
    <property type="molecule type" value="Genomic_DNA"/>
</dbReference>
<dbReference type="PANTHER" id="PTHR32154">
    <property type="entry name" value="PYRUVATE-FLAVODOXIN OXIDOREDUCTASE-RELATED"/>
    <property type="match status" value="1"/>
</dbReference>
<name>A0A5M6HVL0_9HYPH</name>
<dbReference type="InterPro" id="IPR029061">
    <property type="entry name" value="THDP-binding"/>
</dbReference>
<keyword evidence="1" id="KW-0560">Oxidoreductase</keyword>
<sequence>MKDTRVAESPKTVPADPRGVLTGRHFMDGDHALAEGALAAGCRFFAGYPITPSTETAERFAERCPEVGGLFIQMEDEIASITANVGAVWGGQKVMTVTSGPGFSLMMETFGLACMMETPMVVADVQRTGPSTGLPTLTAQQDMMQVRWGSHGDYRIIALVPDSPQECFDLTIEAFNLAEIYRVPVFIMTDETVGHMHEKVVIPPAEDIRIVERNWYMGPKEDYRPYDFNGRTAAPMVKAGDGYRFHTTGLTHDERGYPALTPDMNKQVVTHLIEKIESNADKIIRTEEDGIQGADVVVVSYGISSRIAIRAIQQARNAGIKVGMLRLITVWPFCETKIRNLARNVKAIVVPELNYGQVVLEIERCAAGQCRVISVNSCGGAVHDPEEILAAIKEGANQ</sequence>
<feature type="domain" description="Pyruvate flavodoxin/ferredoxin oxidoreductase pyrimidine binding" evidence="2">
    <location>
        <begin position="35"/>
        <end position="261"/>
    </location>
</feature>
<dbReference type="SUPFAM" id="SSF52518">
    <property type="entry name" value="Thiamin diphosphate-binding fold (THDP-binding)"/>
    <property type="match status" value="1"/>
</dbReference>
<evidence type="ECO:0000256" key="1">
    <source>
        <dbReference type="ARBA" id="ARBA00023002"/>
    </source>
</evidence>
<keyword evidence="5" id="KW-1185">Reference proteome</keyword>
<dbReference type="InterPro" id="IPR009014">
    <property type="entry name" value="Transketo_C/PFOR_II"/>
</dbReference>